<dbReference type="AlphaFoldDB" id="A0A6C0Y2N2"/>
<organism evidence="3 4">
    <name type="scientific">Acinetobacter indicus</name>
    <dbReference type="NCBI Taxonomy" id="756892"/>
    <lineage>
        <taxon>Bacteria</taxon>
        <taxon>Pseudomonadati</taxon>
        <taxon>Pseudomonadota</taxon>
        <taxon>Gammaproteobacteria</taxon>
        <taxon>Moraxellales</taxon>
        <taxon>Moraxellaceae</taxon>
        <taxon>Acinetobacter</taxon>
    </lineage>
</organism>
<feature type="signal peptide" evidence="1">
    <location>
        <begin position="1"/>
        <end position="24"/>
    </location>
</feature>
<dbReference type="SUPFAM" id="SSF56024">
    <property type="entry name" value="Phospholipase D/nuclease"/>
    <property type="match status" value="2"/>
</dbReference>
<dbReference type="PANTHER" id="PTHR21248:SF12">
    <property type="entry name" value="CARDIOLIPIN SYNTHASE C"/>
    <property type="match status" value="1"/>
</dbReference>
<keyword evidence="1" id="KW-0732">Signal</keyword>
<protein>
    <submittedName>
        <fullName evidence="3">Phospholipase D family protein</fullName>
    </submittedName>
</protein>
<dbReference type="EMBL" id="CP044455">
    <property type="protein sequence ID" value="QIC70172.1"/>
    <property type="molecule type" value="Genomic_DNA"/>
</dbReference>
<dbReference type="CDD" id="cd09111">
    <property type="entry name" value="PLDc_ymdC_like_1"/>
    <property type="match status" value="1"/>
</dbReference>
<reference evidence="3 4" key="1">
    <citation type="submission" date="2019-09" db="EMBL/GenBank/DDBJ databases">
        <title>Non-baumannii Acinetobacter spp. carrying blaNDM-1 isolated in China.</title>
        <authorList>
            <person name="Cui C."/>
            <person name="Chen C."/>
            <person name="Sun J."/>
            <person name="Liu Y."/>
        </authorList>
    </citation>
    <scope>NUCLEOTIDE SEQUENCE [LARGE SCALE GENOMIC DNA]</scope>
    <source>
        <strain evidence="3 4">B18</strain>
    </source>
</reference>
<dbReference type="PANTHER" id="PTHR21248">
    <property type="entry name" value="CARDIOLIPIN SYNTHASE"/>
    <property type="match status" value="1"/>
</dbReference>
<feature type="domain" description="PLD phosphodiesterase" evidence="2">
    <location>
        <begin position="164"/>
        <end position="191"/>
    </location>
</feature>
<dbReference type="RefSeq" id="WP_163145779.1">
    <property type="nucleotide sequence ID" value="NZ_CP044455.1"/>
</dbReference>
<feature type="domain" description="PLD phosphodiesterase" evidence="2">
    <location>
        <begin position="413"/>
        <end position="439"/>
    </location>
</feature>
<dbReference type="InterPro" id="IPR001736">
    <property type="entry name" value="PLipase_D/transphosphatidylase"/>
</dbReference>
<sequence length="522" mass="60971">MMRLKYYNMIWLCCLILACTGCNSLEQNYAAQDAPIEPDFEHWMTRPEAQAQLQRGQTAYLPLYDGFISIASRLHLIHNAKHHLDLQYYIWTDDEIGHLVLAELLKAADRGVQVRLLIDDQNGTQLDDTLLALSHHPNFKIRLFNPYKFRHFRALDYAFRMQAVNHRMHNKLIIADGAIAVTGGRNISREYFDASDDFQFTDVDILFAGNAVKKANDNFRAFWNHELSFNLVQLMDQNSNKYHRNSLTLLREKYASQQLDEQEVQRRISFAEQQVAQYLKQRSYHWAKAHFVADPPEKIQGKAKDEEMIYHQMIQIMGTPNQHLELVSAYFIPTQRGTDYMSRLAENGIDIRVLTNSYMANDVPIVHAFYQQYRPQLLASGIRLYEFKRYIQREERTWYEIITGNVIPAKGRSASSLHAKFFDIDGKVFIGSFNFDPRSAFLNTEVGLVLESDELQDEISDSLNQYLPQIAYELRLDEKGQIIWLDYQKDGSVIQHKVDPETTSFQRFVMNLMTHVPIEWMM</sequence>
<dbReference type="PROSITE" id="PS51257">
    <property type="entry name" value="PROKAR_LIPOPROTEIN"/>
    <property type="match status" value="1"/>
</dbReference>
<feature type="chain" id="PRO_5025462598" evidence="1">
    <location>
        <begin position="25"/>
        <end position="522"/>
    </location>
</feature>
<dbReference type="CDD" id="cd09113">
    <property type="entry name" value="PLDc_ymdC_like_2"/>
    <property type="match status" value="1"/>
</dbReference>
<dbReference type="InterPro" id="IPR025202">
    <property type="entry name" value="PLD-like_dom"/>
</dbReference>
<name>A0A6C0Y2N2_9GAMM</name>
<dbReference type="Pfam" id="PF13091">
    <property type="entry name" value="PLDc_2"/>
    <property type="match status" value="2"/>
</dbReference>
<dbReference type="Proteomes" id="UP000503440">
    <property type="component" value="Chromosome"/>
</dbReference>
<gene>
    <name evidence="3" type="ORF">FSC09_07000</name>
</gene>
<dbReference type="GO" id="GO:0030572">
    <property type="term" value="F:phosphatidyltransferase activity"/>
    <property type="evidence" value="ECO:0007669"/>
    <property type="project" value="UniProtKB-ARBA"/>
</dbReference>
<evidence type="ECO:0000259" key="2">
    <source>
        <dbReference type="PROSITE" id="PS50035"/>
    </source>
</evidence>
<dbReference type="Gene3D" id="3.30.870.10">
    <property type="entry name" value="Endonuclease Chain A"/>
    <property type="match status" value="2"/>
</dbReference>
<evidence type="ECO:0000313" key="3">
    <source>
        <dbReference type="EMBL" id="QIC70172.1"/>
    </source>
</evidence>
<dbReference type="PROSITE" id="PS50035">
    <property type="entry name" value="PLD"/>
    <property type="match status" value="2"/>
</dbReference>
<dbReference type="SMART" id="SM00155">
    <property type="entry name" value="PLDc"/>
    <property type="match status" value="2"/>
</dbReference>
<evidence type="ECO:0000313" key="4">
    <source>
        <dbReference type="Proteomes" id="UP000503440"/>
    </source>
</evidence>
<accession>A0A6C0Y2N2</accession>
<dbReference type="GO" id="GO:0032049">
    <property type="term" value="P:cardiolipin biosynthetic process"/>
    <property type="evidence" value="ECO:0007669"/>
    <property type="project" value="UniProtKB-ARBA"/>
</dbReference>
<proteinExistence type="predicted"/>
<evidence type="ECO:0000256" key="1">
    <source>
        <dbReference type="SAM" id="SignalP"/>
    </source>
</evidence>